<feature type="transmembrane region" description="Helical" evidence="2">
    <location>
        <begin position="71"/>
        <end position="94"/>
    </location>
</feature>
<keyword evidence="5" id="KW-1185">Reference proteome</keyword>
<dbReference type="EMBL" id="JARKIB010000028">
    <property type="protein sequence ID" value="KAJ7764373.1"/>
    <property type="molecule type" value="Genomic_DNA"/>
</dbReference>
<feature type="domain" description="DUF6534" evidence="3">
    <location>
        <begin position="185"/>
        <end position="266"/>
    </location>
</feature>
<sequence length="373" mass="39870">MSLSPFPSGAGPFPPFPSGGPSPPLVPVGTTGSIVSLVSSTWLNTGLYAIELVLAAHYLRRPSSRPLPNKLCVLGLLFFDTIATAGSFVNVIMALGGIKTFQLRSILAPTAVGILTTFATAAIAQTFLCYMLYIVMKNKLIGSIVLLMILTHLGATWASGILVLTTLNVGGAAFTATKVGAILGAATDITIAGLLSWKFWGMMTQISPERSTSSLLRKILLVVISAGAIVAANTLLMLILLVKHSLAFYFFFTPQGRVYSLSILGNFLIAIPARMDAEMRMATSNQPFDTAAVESAVVFHIERQLGSVGTEDMDNPKGRGRGGVHIRRVSLSLVNKRNLKESALTLDDMELRPIDHGHDYDNETSFGENSQKG</sequence>
<evidence type="ECO:0000259" key="3">
    <source>
        <dbReference type="Pfam" id="PF20152"/>
    </source>
</evidence>
<accession>A0AAD7JI86</accession>
<evidence type="ECO:0000313" key="5">
    <source>
        <dbReference type="Proteomes" id="UP001215598"/>
    </source>
</evidence>
<gene>
    <name evidence="4" type="ORF">B0H16DRAFT_1718300</name>
</gene>
<keyword evidence="2" id="KW-0472">Membrane</keyword>
<comment type="caution">
    <text evidence="4">The sequence shown here is derived from an EMBL/GenBank/DDBJ whole genome shotgun (WGS) entry which is preliminary data.</text>
</comment>
<dbReference type="Proteomes" id="UP001215598">
    <property type="component" value="Unassembled WGS sequence"/>
</dbReference>
<keyword evidence="2" id="KW-1133">Transmembrane helix</keyword>
<dbReference type="AlphaFoldDB" id="A0AAD7JI86"/>
<name>A0AAD7JI86_9AGAR</name>
<keyword evidence="2" id="KW-0812">Transmembrane</keyword>
<evidence type="ECO:0000256" key="1">
    <source>
        <dbReference type="SAM" id="MobiDB-lite"/>
    </source>
</evidence>
<feature type="transmembrane region" description="Helical" evidence="2">
    <location>
        <begin position="34"/>
        <end position="59"/>
    </location>
</feature>
<feature type="transmembrane region" description="Helical" evidence="2">
    <location>
        <begin position="145"/>
        <end position="167"/>
    </location>
</feature>
<protein>
    <recommendedName>
        <fullName evidence="3">DUF6534 domain-containing protein</fullName>
    </recommendedName>
</protein>
<evidence type="ECO:0000256" key="2">
    <source>
        <dbReference type="SAM" id="Phobius"/>
    </source>
</evidence>
<dbReference type="Pfam" id="PF20152">
    <property type="entry name" value="DUF6534"/>
    <property type="match status" value="1"/>
</dbReference>
<organism evidence="4 5">
    <name type="scientific">Mycena metata</name>
    <dbReference type="NCBI Taxonomy" id="1033252"/>
    <lineage>
        <taxon>Eukaryota</taxon>
        <taxon>Fungi</taxon>
        <taxon>Dikarya</taxon>
        <taxon>Basidiomycota</taxon>
        <taxon>Agaricomycotina</taxon>
        <taxon>Agaricomycetes</taxon>
        <taxon>Agaricomycetidae</taxon>
        <taxon>Agaricales</taxon>
        <taxon>Marasmiineae</taxon>
        <taxon>Mycenaceae</taxon>
        <taxon>Mycena</taxon>
    </lineage>
</organism>
<evidence type="ECO:0000313" key="4">
    <source>
        <dbReference type="EMBL" id="KAJ7764373.1"/>
    </source>
</evidence>
<reference evidence="4" key="1">
    <citation type="submission" date="2023-03" db="EMBL/GenBank/DDBJ databases">
        <title>Massive genome expansion in bonnet fungi (Mycena s.s.) driven by repeated elements and novel gene families across ecological guilds.</title>
        <authorList>
            <consortium name="Lawrence Berkeley National Laboratory"/>
            <person name="Harder C.B."/>
            <person name="Miyauchi S."/>
            <person name="Viragh M."/>
            <person name="Kuo A."/>
            <person name="Thoen E."/>
            <person name="Andreopoulos B."/>
            <person name="Lu D."/>
            <person name="Skrede I."/>
            <person name="Drula E."/>
            <person name="Henrissat B."/>
            <person name="Morin E."/>
            <person name="Kohler A."/>
            <person name="Barry K."/>
            <person name="LaButti K."/>
            <person name="Morin E."/>
            <person name="Salamov A."/>
            <person name="Lipzen A."/>
            <person name="Mereny Z."/>
            <person name="Hegedus B."/>
            <person name="Baldrian P."/>
            <person name="Stursova M."/>
            <person name="Weitz H."/>
            <person name="Taylor A."/>
            <person name="Grigoriev I.V."/>
            <person name="Nagy L.G."/>
            <person name="Martin F."/>
            <person name="Kauserud H."/>
        </authorList>
    </citation>
    <scope>NUCLEOTIDE SEQUENCE</scope>
    <source>
        <strain evidence="4">CBHHK182m</strain>
    </source>
</reference>
<dbReference type="InterPro" id="IPR045339">
    <property type="entry name" value="DUF6534"/>
</dbReference>
<feature type="transmembrane region" description="Helical" evidence="2">
    <location>
        <begin position="106"/>
        <end position="133"/>
    </location>
</feature>
<feature type="compositionally biased region" description="Polar residues" evidence="1">
    <location>
        <begin position="363"/>
        <end position="373"/>
    </location>
</feature>
<proteinExistence type="predicted"/>
<feature type="transmembrane region" description="Helical" evidence="2">
    <location>
        <begin position="220"/>
        <end position="242"/>
    </location>
</feature>
<feature type="region of interest" description="Disordered" evidence="1">
    <location>
        <begin position="353"/>
        <end position="373"/>
    </location>
</feature>
<feature type="transmembrane region" description="Helical" evidence="2">
    <location>
        <begin position="179"/>
        <end position="200"/>
    </location>
</feature>